<evidence type="ECO:0000256" key="1">
    <source>
        <dbReference type="SAM" id="MobiDB-lite"/>
    </source>
</evidence>
<sequence length="233" mass="24457">MSPESTSALSVSSGLHGGATVIRAVGDLDYDYAPVFRRQLTELWATAPIPDANTAHVTTAPAPDANTAHVATSPTPDTRTTHTTPPAPGAGASHITAQPHGAATPHVVNTAHAASTTHPTETIHAAGAVHLPETTHLPEATRPTETPHTTDTTHTADVNAPGISRLVIDLSGLTFCDSTGLAELLWVLQRSREAGTRLMLAGTNRTLRHMLTTTGLLSFFELADSVEEALERR</sequence>
<evidence type="ECO:0000313" key="4">
    <source>
        <dbReference type="Proteomes" id="UP000552644"/>
    </source>
</evidence>
<dbReference type="PROSITE" id="PS50801">
    <property type="entry name" value="STAS"/>
    <property type="match status" value="1"/>
</dbReference>
<comment type="caution">
    <text evidence="3">The sequence shown here is derived from an EMBL/GenBank/DDBJ whole genome shotgun (WGS) entry which is preliminary data.</text>
</comment>
<evidence type="ECO:0000313" key="3">
    <source>
        <dbReference type="EMBL" id="MBB4913405.1"/>
    </source>
</evidence>
<dbReference type="SUPFAM" id="SSF52091">
    <property type="entry name" value="SpoIIaa-like"/>
    <property type="match status" value="1"/>
</dbReference>
<gene>
    <name evidence="3" type="ORF">FHS44_000477</name>
</gene>
<reference evidence="3 4" key="1">
    <citation type="submission" date="2020-08" db="EMBL/GenBank/DDBJ databases">
        <title>Genomic Encyclopedia of Type Strains, Phase III (KMG-III): the genomes of soil and plant-associated and newly described type strains.</title>
        <authorList>
            <person name="Whitman W."/>
        </authorList>
    </citation>
    <scope>NUCLEOTIDE SEQUENCE [LARGE SCALE GENOMIC DNA]</scope>
    <source>
        <strain evidence="3 4">CECT 8840</strain>
    </source>
</reference>
<name>A0A7W7QGZ6_9ACTN</name>
<dbReference type="Gene3D" id="3.30.750.24">
    <property type="entry name" value="STAS domain"/>
    <property type="match status" value="1"/>
</dbReference>
<proteinExistence type="predicted"/>
<dbReference type="EMBL" id="JACHJP010000001">
    <property type="protein sequence ID" value="MBB4913405.1"/>
    <property type="molecule type" value="Genomic_DNA"/>
</dbReference>
<dbReference type="Proteomes" id="UP000552644">
    <property type="component" value="Unassembled WGS sequence"/>
</dbReference>
<feature type="region of interest" description="Disordered" evidence="1">
    <location>
        <begin position="55"/>
        <end position="102"/>
    </location>
</feature>
<dbReference type="AlphaFoldDB" id="A0A7W7QGZ6"/>
<keyword evidence="4" id="KW-1185">Reference proteome</keyword>
<accession>A0A7W7QGZ6</accession>
<evidence type="ECO:0000259" key="2">
    <source>
        <dbReference type="PROSITE" id="PS50801"/>
    </source>
</evidence>
<dbReference type="RefSeq" id="WP_184712188.1">
    <property type="nucleotide sequence ID" value="NZ_JACHJP010000001.1"/>
</dbReference>
<feature type="region of interest" description="Disordered" evidence="1">
    <location>
        <begin position="138"/>
        <end position="157"/>
    </location>
</feature>
<dbReference type="PANTHER" id="PTHR33495">
    <property type="entry name" value="ANTI-SIGMA FACTOR ANTAGONIST TM_1081-RELATED-RELATED"/>
    <property type="match status" value="1"/>
</dbReference>
<dbReference type="Pfam" id="PF01740">
    <property type="entry name" value="STAS"/>
    <property type="match status" value="1"/>
</dbReference>
<dbReference type="CDD" id="cd07043">
    <property type="entry name" value="STAS_anti-anti-sigma_factors"/>
    <property type="match status" value="1"/>
</dbReference>
<organism evidence="3 4">
    <name type="scientific">Streptosporangium saharense</name>
    <dbReference type="NCBI Taxonomy" id="1706840"/>
    <lineage>
        <taxon>Bacteria</taxon>
        <taxon>Bacillati</taxon>
        <taxon>Actinomycetota</taxon>
        <taxon>Actinomycetes</taxon>
        <taxon>Streptosporangiales</taxon>
        <taxon>Streptosporangiaceae</taxon>
        <taxon>Streptosporangium</taxon>
    </lineage>
</organism>
<dbReference type="InterPro" id="IPR036513">
    <property type="entry name" value="STAS_dom_sf"/>
</dbReference>
<dbReference type="GO" id="GO:0043856">
    <property type="term" value="F:anti-sigma factor antagonist activity"/>
    <property type="evidence" value="ECO:0007669"/>
    <property type="project" value="TreeGrafter"/>
</dbReference>
<feature type="domain" description="STAS" evidence="2">
    <location>
        <begin position="9"/>
        <end position="233"/>
    </location>
</feature>
<protein>
    <submittedName>
        <fullName evidence="3">Anti-anti-sigma factor</fullName>
    </submittedName>
</protein>
<dbReference type="InterPro" id="IPR002645">
    <property type="entry name" value="STAS_dom"/>
</dbReference>
<feature type="compositionally biased region" description="Low complexity" evidence="1">
    <location>
        <begin position="71"/>
        <end position="94"/>
    </location>
</feature>
<feature type="compositionally biased region" description="Low complexity" evidence="1">
    <location>
        <begin position="140"/>
        <end position="157"/>
    </location>
</feature>